<comment type="caution">
    <text evidence="1">The sequence shown here is derived from an EMBL/GenBank/DDBJ whole genome shotgun (WGS) entry which is preliminary data.</text>
</comment>
<protein>
    <recommendedName>
        <fullName evidence="3">Preprotein translocase subunit SecA</fullName>
    </recommendedName>
</protein>
<dbReference type="Proteomes" id="UP000441585">
    <property type="component" value="Unassembled WGS sequence"/>
</dbReference>
<evidence type="ECO:0008006" key="3">
    <source>
        <dbReference type="Google" id="ProtNLM"/>
    </source>
</evidence>
<keyword evidence="2" id="KW-1185">Reference proteome</keyword>
<dbReference type="InterPro" id="IPR004027">
    <property type="entry name" value="SEC_C_motif"/>
</dbReference>
<accession>A0A6I2M7G6</accession>
<dbReference type="Pfam" id="PF02810">
    <property type="entry name" value="SEC-C"/>
    <property type="match status" value="1"/>
</dbReference>
<organism evidence="1 2">
    <name type="scientific">Metabacillus idriensis</name>
    <dbReference type="NCBI Taxonomy" id="324768"/>
    <lineage>
        <taxon>Bacteria</taxon>
        <taxon>Bacillati</taxon>
        <taxon>Bacillota</taxon>
        <taxon>Bacilli</taxon>
        <taxon>Bacillales</taxon>
        <taxon>Bacillaceae</taxon>
        <taxon>Metabacillus</taxon>
    </lineage>
</organism>
<dbReference type="EMBL" id="WKKF01000001">
    <property type="protein sequence ID" value="MRX52361.1"/>
    <property type="molecule type" value="Genomic_DNA"/>
</dbReference>
<dbReference type="Gene3D" id="3.10.450.50">
    <property type="match status" value="1"/>
</dbReference>
<evidence type="ECO:0000313" key="2">
    <source>
        <dbReference type="Proteomes" id="UP000441585"/>
    </source>
</evidence>
<proteinExistence type="predicted"/>
<name>A0A6I2M7G6_9BACI</name>
<evidence type="ECO:0000313" key="1">
    <source>
        <dbReference type="EMBL" id="MRX52361.1"/>
    </source>
</evidence>
<reference evidence="1 2" key="1">
    <citation type="submission" date="2019-11" db="EMBL/GenBank/DDBJ databases">
        <title>Bacillus idriensis genome.</title>
        <authorList>
            <person name="Konopka E.N."/>
            <person name="Newman J.D."/>
        </authorList>
    </citation>
    <scope>NUCLEOTIDE SEQUENCE [LARGE SCALE GENOMIC DNA]</scope>
    <source>
        <strain evidence="1 2">DSM 19097</strain>
    </source>
</reference>
<dbReference type="AlphaFoldDB" id="A0A6I2M7G6"/>
<gene>
    <name evidence="1" type="ORF">GJU41_00125</name>
</gene>
<dbReference type="SUPFAM" id="SSF103642">
    <property type="entry name" value="Sec-C motif"/>
    <property type="match status" value="1"/>
</dbReference>
<sequence length="199" mass="22363">MVHVPAFCDNCGNIFPSGMVFQGASFNVTLTRSKSRCPSCKQWARIPEGVFNFYNNAIEVLQGTEETVKDLQKLYMIIQNASKLETLPQDVKQEIQKEVPKLSFLARYLPKNAKELSAYLYGIGAIINGLTGGNIEIKPHIEINPKTEIIEDIKIEETLKQFASTLEVHTPPVMTERKIGRNEPCPCDSGLKFKYCHGK</sequence>
<dbReference type="RefSeq" id="WP_154317778.1">
    <property type="nucleotide sequence ID" value="NZ_CAJGAA010000001.1"/>
</dbReference>